<keyword evidence="1" id="KW-0472">Membrane</keyword>
<keyword evidence="4" id="KW-1185">Reference proteome</keyword>
<proteinExistence type="predicted"/>
<organism evidence="3 4">
    <name type="scientific">Perkinsus olseni</name>
    <name type="common">Perkinsus atlanticus</name>
    <dbReference type="NCBI Taxonomy" id="32597"/>
    <lineage>
        <taxon>Eukaryota</taxon>
        <taxon>Sar</taxon>
        <taxon>Alveolata</taxon>
        <taxon>Perkinsozoa</taxon>
        <taxon>Perkinsea</taxon>
        <taxon>Perkinsida</taxon>
        <taxon>Perkinsidae</taxon>
        <taxon>Perkinsus</taxon>
    </lineage>
</organism>
<gene>
    <name evidence="3" type="ORF">FOZ63_033263</name>
</gene>
<dbReference type="InterPro" id="IPR051029">
    <property type="entry name" value="mRNA_Capping_Enz/RNA_Phosphat"/>
</dbReference>
<dbReference type="PANTHER" id="PTHR10367:SF17">
    <property type="entry name" value="MRNA-CAPPING ENZYME"/>
    <property type="match status" value="1"/>
</dbReference>
<dbReference type="GO" id="GO:0006370">
    <property type="term" value="P:7-methylguanosine mRNA capping"/>
    <property type="evidence" value="ECO:0007669"/>
    <property type="project" value="InterPro"/>
</dbReference>
<dbReference type="PANTHER" id="PTHR10367">
    <property type="entry name" value="MRNA-CAPPING ENZYME"/>
    <property type="match status" value="1"/>
</dbReference>
<dbReference type="GO" id="GO:0004484">
    <property type="term" value="F:mRNA guanylyltransferase activity"/>
    <property type="evidence" value="ECO:0007669"/>
    <property type="project" value="InterPro"/>
</dbReference>
<keyword evidence="1" id="KW-1133">Transmembrane helix</keyword>
<evidence type="ECO:0000256" key="1">
    <source>
        <dbReference type="SAM" id="Phobius"/>
    </source>
</evidence>
<reference evidence="3 4" key="1">
    <citation type="submission" date="2020-04" db="EMBL/GenBank/DDBJ databases">
        <title>Perkinsus olseni comparative genomics.</title>
        <authorList>
            <person name="Bogema D.R."/>
        </authorList>
    </citation>
    <scope>NUCLEOTIDE SEQUENCE [LARGE SCALE GENOMIC DNA]</scope>
    <source>
        <strain evidence="3 4">ATCC PRA-207</strain>
    </source>
</reference>
<dbReference type="Proteomes" id="UP000553632">
    <property type="component" value="Unassembled WGS sequence"/>
</dbReference>
<protein>
    <recommendedName>
        <fullName evidence="2">mRNA capping enzyme adenylation domain-containing protein</fullName>
    </recommendedName>
</protein>
<dbReference type="EMBL" id="JABANO010030542">
    <property type="protein sequence ID" value="KAF4711700.1"/>
    <property type="molecule type" value="Genomic_DNA"/>
</dbReference>
<evidence type="ECO:0000313" key="3">
    <source>
        <dbReference type="EMBL" id="KAF4711700.1"/>
    </source>
</evidence>
<feature type="transmembrane region" description="Helical" evidence="1">
    <location>
        <begin position="12"/>
        <end position="34"/>
    </location>
</feature>
<dbReference type="Pfam" id="PF01331">
    <property type="entry name" value="mRNA_cap_enzyme"/>
    <property type="match status" value="1"/>
</dbReference>
<evidence type="ECO:0000313" key="4">
    <source>
        <dbReference type="Proteomes" id="UP000553632"/>
    </source>
</evidence>
<name>A0A7J6QWJ1_PEROL</name>
<dbReference type="Gene3D" id="3.30.470.30">
    <property type="entry name" value="DNA ligase/mRNA capping enzyme"/>
    <property type="match status" value="1"/>
</dbReference>
<evidence type="ECO:0000259" key="2">
    <source>
        <dbReference type="Pfam" id="PF01331"/>
    </source>
</evidence>
<keyword evidence="1" id="KW-0812">Transmembrane</keyword>
<comment type="caution">
    <text evidence="3">The sequence shown here is derived from an EMBL/GenBank/DDBJ whole genome shotgun (WGS) entry which is preliminary data.</text>
</comment>
<dbReference type="SUPFAM" id="SSF56091">
    <property type="entry name" value="DNA ligase/mRNA capping enzyme, catalytic domain"/>
    <property type="match status" value="1"/>
</dbReference>
<dbReference type="AlphaFoldDB" id="A0A7J6QWJ1"/>
<feature type="domain" description="mRNA capping enzyme adenylation" evidence="2">
    <location>
        <begin position="106"/>
        <end position="158"/>
    </location>
</feature>
<accession>A0A7J6QWJ1</accession>
<dbReference type="InterPro" id="IPR001339">
    <property type="entry name" value="mRNA_cap_enzyme_adenylation"/>
</dbReference>
<dbReference type="GO" id="GO:0005524">
    <property type="term" value="F:ATP binding"/>
    <property type="evidence" value="ECO:0007669"/>
    <property type="project" value="InterPro"/>
</dbReference>
<sequence length="159" mass="18188">MSGVQFLHEAPSLSAFSVSEGVALAPFLCFYVALCSKLSRVRVESNLTGRWDSTLLPTMFASSCVSKKDIGARQLNEKTEGKLVERLKRTMWDLCKWGRETFPGSQPISFGRRNLRDVTQRPYVIGEKSDGERHMLITDNESRGVYLVDRRFNFYRIEL</sequence>